<feature type="transmembrane region" description="Helical" evidence="1">
    <location>
        <begin position="69"/>
        <end position="92"/>
    </location>
</feature>
<sequence>MRVALQAFIYPIGLRCPGVGSSTSGKITGTHKMHHSDGVIGFKSSKNIFLLLGLFRVDIDINFSSQRGIFIVCCDFLSVSISSLVIFLYYGFKKGSFLVFNKTSRLMERLADFSSTVSAETVERSASKPVLLSLQKFLKQQPQLHVRDMN</sequence>
<comment type="caution">
    <text evidence="2">The sequence shown here is derived from an EMBL/GenBank/DDBJ whole genome shotgun (WGS) entry which is preliminary data.</text>
</comment>
<accession>A0A3S1ALG6</accession>
<keyword evidence="1" id="KW-0472">Membrane</keyword>
<organism evidence="2 3">
    <name type="scientific">Dulcicalothrix desertica PCC 7102</name>
    <dbReference type="NCBI Taxonomy" id="232991"/>
    <lineage>
        <taxon>Bacteria</taxon>
        <taxon>Bacillati</taxon>
        <taxon>Cyanobacteriota</taxon>
        <taxon>Cyanophyceae</taxon>
        <taxon>Nostocales</taxon>
        <taxon>Calotrichaceae</taxon>
        <taxon>Dulcicalothrix</taxon>
    </lineage>
</organism>
<protein>
    <submittedName>
        <fullName evidence="2">Uncharacterized protein</fullName>
    </submittedName>
</protein>
<keyword evidence="3" id="KW-1185">Reference proteome</keyword>
<dbReference type="Proteomes" id="UP000271624">
    <property type="component" value="Unassembled WGS sequence"/>
</dbReference>
<reference evidence="2" key="2">
    <citation type="journal article" date="2019" name="Genome Biol. Evol.">
        <title>Day and night: Metabolic profiles and evolutionary relationships of six axenic non-marine cyanobacteria.</title>
        <authorList>
            <person name="Will S.E."/>
            <person name="Henke P."/>
            <person name="Boedeker C."/>
            <person name="Huang S."/>
            <person name="Brinkmann H."/>
            <person name="Rohde M."/>
            <person name="Jarek M."/>
            <person name="Friedl T."/>
            <person name="Seufert S."/>
            <person name="Schumacher M."/>
            <person name="Overmann J."/>
            <person name="Neumann-Schaal M."/>
            <person name="Petersen J."/>
        </authorList>
    </citation>
    <scope>NUCLEOTIDE SEQUENCE [LARGE SCALE GENOMIC DNA]</scope>
    <source>
        <strain evidence="2">PCC 7102</strain>
    </source>
</reference>
<evidence type="ECO:0000256" key="1">
    <source>
        <dbReference type="SAM" id="Phobius"/>
    </source>
</evidence>
<keyword evidence="1" id="KW-1133">Transmembrane helix</keyword>
<keyword evidence="1" id="KW-0812">Transmembrane</keyword>
<reference evidence="2" key="1">
    <citation type="submission" date="2018-12" db="EMBL/GenBank/DDBJ databases">
        <authorList>
            <person name="Will S."/>
            <person name="Neumann-Schaal M."/>
            <person name="Henke P."/>
        </authorList>
    </citation>
    <scope>NUCLEOTIDE SEQUENCE</scope>
    <source>
        <strain evidence="2">PCC 7102</strain>
    </source>
</reference>
<dbReference type="AlphaFoldDB" id="A0A3S1ALG6"/>
<name>A0A3S1ALG6_9CYAN</name>
<gene>
    <name evidence="2" type="ORF">DSM106972_048080</name>
</gene>
<proteinExistence type="predicted"/>
<dbReference type="EMBL" id="RSCL01000012">
    <property type="protein sequence ID" value="RUT03894.1"/>
    <property type="molecule type" value="Genomic_DNA"/>
</dbReference>
<evidence type="ECO:0000313" key="3">
    <source>
        <dbReference type="Proteomes" id="UP000271624"/>
    </source>
</evidence>
<evidence type="ECO:0000313" key="2">
    <source>
        <dbReference type="EMBL" id="RUT03894.1"/>
    </source>
</evidence>